<feature type="domain" description="Alpha-2-macroglobulin bait region" evidence="10">
    <location>
        <begin position="459"/>
        <end position="605"/>
    </location>
</feature>
<dbReference type="Gene3D" id="1.50.10.20">
    <property type="match status" value="2"/>
</dbReference>
<dbReference type="GO" id="GO:0004867">
    <property type="term" value="F:serine-type endopeptidase inhibitor activity"/>
    <property type="evidence" value="ECO:0007669"/>
    <property type="project" value="UniProtKB-KW"/>
</dbReference>
<evidence type="ECO:0000256" key="2">
    <source>
        <dbReference type="ARBA" id="ARBA00010952"/>
    </source>
</evidence>
<reference evidence="12" key="1">
    <citation type="submission" date="2019-06" db="EMBL/GenBank/DDBJ databases">
        <authorList>
            <consortium name="Wellcome Sanger Institute Data Sharing"/>
        </authorList>
    </citation>
    <scope>NUCLEOTIDE SEQUENCE [LARGE SCALE GENOMIC DNA]</scope>
</reference>
<keyword evidence="6" id="KW-0722">Serine protease inhibitor</keyword>
<evidence type="ECO:0008006" key="14">
    <source>
        <dbReference type="Google" id="ProtNLM"/>
    </source>
</evidence>
<feature type="signal peptide" evidence="9">
    <location>
        <begin position="1"/>
        <end position="27"/>
    </location>
</feature>
<keyword evidence="5 9" id="KW-0732">Signal</keyword>
<evidence type="ECO:0000259" key="10">
    <source>
        <dbReference type="SMART" id="SM01359"/>
    </source>
</evidence>
<dbReference type="FunFam" id="2.60.40.1930:FF:000001">
    <property type="entry name" value="CD109 isoform 3"/>
    <property type="match status" value="1"/>
</dbReference>
<reference evidence="12" key="3">
    <citation type="submission" date="2025-09" db="UniProtKB">
        <authorList>
            <consortium name="Ensembl"/>
        </authorList>
    </citation>
    <scope>IDENTIFICATION</scope>
</reference>
<evidence type="ECO:0000313" key="12">
    <source>
        <dbReference type="Ensembl" id="ENSSORP00005001786.1"/>
    </source>
</evidence>
<protein>
    <recommendedName>
        <fullName evidence="14">Alpha-2-macroglobulin-like</fullName>
    </recommendedName>
</protein>
<keyword evidence="3" id="KW-0964">Secreted</keyword>
<evidence type="ECO:0000256" key="1">
    <source>
        <dbReference type="ARBA" id="ARBA00004613"/>
    </source>
</evidence>
<evidence type="ECO:0000256" key="4">
    <source>
        <dbReference type="ARBA" id="ARBA00022690"/>
    </source>
</evidence>
<keyword evidence="7" id="KW-1015">Disulfide bond</keyword>
<evidence type="ECO:0000256" key="5">
    <source>
        <dbReference type="ARBA" id="ARBA00022729"/>
    </source>
</evidence>
<dbReference type="InterPro" id="IPR041555">
    <property type="entry name" value="MG3"/>
</dbReference>
<dbReference type="Pfam" id="PF07677">
    <property type="entry name" value="A2M_recep"/>
    <property type="match status" value="1"/>
</dbReference>
<dbReference type="PROSITE" id="PS00477">
    <property type="entry name" value="ALPHA_2_MACROGLOBULIN"/>
    <property type="match status" value="1"/>
</dbReference>
<dbReference type="SMART" id="SM01419">
    <property type="entry name" value="Thiol-ester_cl"/>
    <property type="match status" value="1"/>
</dbReference>
<dbReference type="InterPro" id="IPR050473">
    <property type="entry name" value="A2M/Complement_sys"/>
</dbReference>
<keyword evidence="4" id="KW-0646">Protease inhibitor</keyword>
<name>A0A672YEJ6_9TELE</name>
<dbReference type="SMART" id="SM01360">
    <property type="entry name" value="A2M"/>
    <property type="match status" value="1"/>
</dbReference>
<evidence type="ECO:0000256" key="8">
    <source>
        <dbReference type="ARBA" id="ARBA00023180"/>
    </source>
</evidence>
<dbReference type="Gene3D" id="2.20.130.20">
    <property type="match status" value="1"/>
</dbReference>
<dbReference type="Pfam" id="PF17791">
    <property type="entry name" value="MG3"/>
    <property type="match status" value="1"/>
</dbReference>
<dbReference type="Gene3D" id="2.60.120.1540">
    <property type="match status" value="2"/>
</dbReference>
<dbReference type="SMART" id="SM01359">
    <property type="entry name" value="A2M_N_2"/>
    <property type="match status" value="1"/>
</dbReference>
<evidence type="ECO:0000256" key="6">
    <source>
        <dbReference type="ARBA" id="ARBA00022900"/>
    </source>
</evidence>
<dbReference type="InterPro" id="IPR014756">
    <property type="entry name" value="Ig_E-set"/>
</dbReference>
<dbReference type="Pfam" id="PF01835">
    <property type="entry name" value="MG2"/>
    <property type="match status" value="1"/>
</dbReference>
<sequence>MDGPGQWFWTWTLVLVLRWICLDGASTGPRFLVPVPAYLEAGSEQQFCVSLLQPNETLDVSVSLESGDRKSLLLRRISDTDFHTCTRFQVPSLEKEEVQNFVVEVSGETFHSKQVTKVKIRQQQTETFIQTDKPIYLPGQTVHFRVVTLDSHLRPAFRKVSLFYPDPHNNRIGQWLDETTQSQILQRFYTLNSEAREGTYTITVVSGHKKKYHNFRVEKYVLPKFEVKINTSAEVSIDQEEVTAEICATYTFGQPVPASVKVDMCRPLRTRLSVPDDLEVTAPCFKETKQTDERGCTVVTVPMSTFTRLDQKVLNDDLELTAKVEEEGTGVKRIGISYVVGRLAFVDTPTIYEQGSNLEGKVRAVYYNNTPIPDSPVYLFDGDRWSRQLLQNLTTDVNGIATFRLNMSKYSGNAHLHVSDFKLPSPQFSTYRVPYFEPADITISMAQESSVDDHTVSFLKVKKTDRTWSCDTEDQLSIQFTVVKEQPSPMALMYLVLSRQGIITQGQTTVQVQPSSVTEGEVSFTLKVLPEMAPKFEVVAYAVLPSGFVIADKATFSTEKCFSHNVSLEFSPSLSVPGEENILHLTANPGSLCGISAVDQSVLIKAPGKTLTADKIFDLFSTSRYISRDVQDPAECLVVRPKRHIAPYPSGKDDPFTIFQNLGLKMATNLVIRTPECLKYMGHEYSRHPAVVAYGQCLCLSGNTFAMEGHFDSPPPPPVETIRTFFPETWIWDLVEVGVSGRRDMSVPVPDTITTWQSEVFCLSQTQGFGLAPPTQLRVFQPFFLELRLPYSIIRGENFQLKATVFNYLDSCFKVTVTPTPSADYTLTPLSGDQYSSCLCGKERRTFSWTMDASALGSVNVSVTAEASGSDVSCTNEVDFPDRGRIDTVTKSVLVKAEGVEMSDVHNLLLCPKGGSLTAEVQVELPQNVIHGSARASVSVLGDILGRALQNPDGLLKMPYGCGEQNIALMAPNVYILQYLNNTQQLSPGVREKASTFLSSGYQRQLNYRHEDGAYSTFGTGRGNTWLTAFVMRTFVKAQSFVYIDLAKIQESKECVNAAVGSMLKSDAAVNRSLSCLRDSMSDLRNTYTTALMAYVFTLAGDMDTRAQLLDHLDKAGQGGFLHWAQTSEDSSLSLSVEISSYVLLAKLSASPTDEDLGYSARIVRWLTQQQNHYGGFSSTQDTVVALQALALYSTLVFSPDGSSSVTVQSPSGQMVFDVNQNNRLLYQEGALQDATGKYGVEVTGTACASVQVSVHYNIPPPKAASTLSVEVEPQANCDVSTQRPKLTLTTKSLYSGEHNVTNMVILDFKILSGFVPDPESLKALRGAVLVDRVEHNNDHVLVYLQEVR</sequence>
<reference evidence="12" key="2">
    <citation type="submission" date="2025-08" db="UniProtKB">
        <authorList>
            <consortium name="Ensembl"/>
        </authorList>
    </citation>
    <scope>IDENTIFICATION</scope>
</reference>
<evidence type="ECO:0000256" key="3">
    <source>
        <dbReference type="ARBA" id="ARBA00022525"/>
    </source>
</evidence>
<gene>
    <name evidence="12" type="primary">LOC115431218</name>
</gene>
<accession>A0A672YEJ6</accession>
<dbReference type="InterPro" id="IPR009048">
    <property type="entry name" value="A-macroglobulin_rcpt-bd"/>
</dbReference>
<dbReference type="Proteomes" id="UP000472271">
    <property type="component" value="Chromosome 13"/>
</dbReference>
<evidence type="ECO:0000256" key="9">
    <source>
        <dbReference type="SAM" id="SignalP"/>
    </source>
</evidence>
<feature type="domain" description="Alpha-2-macroglobulin" evidence="11">
    <location>
        <begin position="729"/>
        <end position="819"/>
    </location>
</feature>
<comment type="similarity">
    <text evidence="2">Belongs to the protease inhibitor I39 (alpha-2-macroglobulin) family.</text>
</comment>
<dbReference type="InParanoid" id="A0A672YEJ6"/>
<dbReference type="InterPro" id="IPR047565">
    <property type="entry name" value="Alpha-macroglob_thiol-ester_cl"/>
</dbReference>
<comment type="subcellular location">
    <subcellularLocation>
        <location evidence="1">Secreted</location>
    </subcellularLocation>
</comment>
<evidence type="ECO:0000256" key="7">
    <source>
        <dbReference type="ARBA" id="ARBA00023157"/>
    </source>
</evidence>
<evidence type="ECO:0000259" key="11">
    <source>
        <dbReference type="SMART" id="SM01360"/>
    </source>
</evidence>
<keyword evidence="13" id="KW-1185">Reference proteome</keyword>
<proteinExistence type="inferred from homology"/>
<dbReference type="Gene3D" id="2.60.40.10">
    <property type="entry name" value="Immunoglobulins"/>
    <property type="match status" value="2"/>
</dbReference>
<dbReference type="Pfam" id="PF07678">
    <property type="entry name" value="TED_complement"/>
    <property type="match status" value="2"/>
</dbReference>
<dbReference type="Pfam" id="PF07703">
    <property type="entry name" value="A2M_BRD"/>
    <property type="match status" value="1"/>
</dbReference>
<dbReference type="Pfam" id="PF00207">
    <property type="entry name" value="A2M"/>
    <property type="match status" value="1"/>
</dbReference>
<dbReference type="InterPro" id="IPR019742">
    <property type="entry name" value="MacrogloblnA2_CS"/>
</dbReference>
<dbReference type="SUPFAM" id="SSF48239">
    <property type="entry name" value="Terpenoid cyclases/Protein prenyltransferases"/>
    <property type="match status" value="1"/>
</dbReference>
<dbReference type="InterPro" id="IPR001599">
    <property type="entry name" value="Macroglobln_a2"/>
</dbReference>
<dbReference type="Pfam" id="PF17789">
    <property type="entry name" value="MG4"/>
    <property type="match status" value="1"/>
</dbReference>
<keyword evidence="8" id="KW-0325">Glycoprotein</keyword>
<dbReference type="Gene3D" id="2.60.40.1940">
    <property type="match status" value="1"/>
</dbReference>
<dbReference type="Gene3D" id="6.20.50.160">
    <property type="match status" value="1"/>
</dbReference>
<feature type="chain" id="PRO_5025415979" description="Alpha-2-macroglobulin-like" evidence="9">
    <location>
        <begin position="28"/>
        <end position="1349"/>
    </location>
</feature>
<dbReference type="InterPro" id="IPR002890">
    <property type="entry name" value="MG2"/>
</dbReference>
<organism evidence="12 13">
    <name type="scientific">Sphaeramia orbicularis</name>
    <name type="common">orbiculate cardinalfish</name>
    <dbReference type="NCBI Taxonomy" id="375764"/>
    <lineage>
        <taxon>Eukaryota</taxon>
        <taxon>Metazoa</taxon>
        <taxon>Chordata</taxon>
        <taxon>Craniata</taxon>
        <taxon>Vertebrata</taxon>
        <taxon>Euteleostomi</taxon>
        <taxon>Actinopterygii</taxon>
        <taxon>Neopterygii</taxon>
        <taxon>Teleostei</taxon>
        <taxon>Neoteleostei</taxon>
        <taxon>Acanthomorphata</taxon>
        <taxon>Gobiaria</taxon>
        <taxon>Kurtiformes</taxon>
        <taxon>Apogonoidei</taxon>
        <taxon>Apogonidae</taxon>
        <taxon>Apogoninae</taxon>
        <taxon>Sphaeramia</taxon>
    </lineage>
</organism>
<dbReference type="FunCoup" id="A0A672YEJ6">
    <property type="interactions" value="283"/>
</dbReference>
<dbReference type="Gene3D" id="2.60.40.1930">
    <property type="match status" value="2"/>
</dbReference>
<dbReference type="InterPro" id="IPR040839">
    <property type="entry name" value="MG4"/>
</dbReference>
<dbReference type="PANTHER" id="PTHR11412">
    <property type="entry name" value="MACROGLOBULIN / COMPLEMENT"/>
    <property type="match status" value="1"/>
</dbReference>
<dbReference type="InterPro" id="IPR011626">
    <property type="entry name" value="Alpha-macroglobulin_TED"/>
</dbReference>
<dbReference type="InterPro" id="IPR013783">
    <property type="entry name" value="Ig-like_fold"/>
</dbReference>
<dbReference type="GO" id="GO:0005615">
    <property type="term" value="C:extracellular space"/>
    <property type="evidence" value="ECO:0007669"/>
    <property type="project" value="InterPro"/>
</dbReference>
<dbReference type="Gene3D" id="2.60.40.690">
    <property type="entry name" value="Alpha-macroglobulin, receptor-binding domain"/>
    <property type="match status" value="1"/>
</dbReference>
<dbReference type="SUPFAM" id="SSF49410">
    <property type="entry name" value="Alpha-macroglobulin receptor domain"/>
    <property type="match status" value="1"/>
</dbReference>
<dbReference type="InterPro" id="IPR036595">
    <property type="entry name" value="A-macroglobulin_rcpt-bd_sf"/>
</dbReference>
<dbReference type="Ensembl" id="ENSSORT00005001840.1">
    <property type="protein sequence ID" value="ENSSORP00005001786.1"/>
    <property type="gene ID" value="ENSSORG00005001108.1"/>
</dbReference>
<dbReference type="SUPFAM" id="SSF81296">
    <property type="entry name" value="E set domains"/>
    <property type="match status" value="1"/>
</dbReference>
<dbReference type="GO" id="GO:0007399">
    <property type="term" value="P:nervous system development"/>
    <property type="evidence" value="ECO:0007669"/>
    <property type="project" value="UniProtKB-ARBA"/>
</dbReference>
<dbReference type="PANTHER" id="PTHR11412:SF150">
    <property type="entry name" value="ALPHA-2-MACROGLOBULIN-RELATED"/>
    <property type="match status" value="1"/>
</dbReference>
<dbReference type="InterPro" id="IPR011625">
    <property type="entry name" value="A2M_N_BRD"/>
</dbReference>
<dbReference type="InterPro" id="IPR008930">
    <property type="entry name" value="Terpenoid_cyclase/PrenylTrfase"/>
</dbReference>
<evidence type="ECO:0000313" key="13">
    <source>
        <dbReference type="Proteomes" id="UP000472271"/>
    </source>
</evidence>